<protein>
    <submittedName>
        <fullName evidence="1">Uncharacterized protein</fullName>
    </submittedName>
</protein>
<organism evidence="1">
    <name type="scientific">marine metagenome</name>
    <dbReference type="NCBI Taxonomy" id="408172"/>
    <lineage>
        <taxon>unclassified sequences</taxon>
        <taxon>metagenomes</taxon>
        <taxon>ecological metagenomes</taxon>
    </lineage>
</organism>
<reference evidence="1" key="1">
    <citation type="submission" date="2018-05" db="EMBL/GenBank/DDBJ databases">
        <authorList>
            <person name="Lanie J.A."/>
            <person name="Ng W.-L."/>
            <person name="Kazmierczak K.M."/>
            <person name="Andrzejewski T.M."/>
            <person name="Davidsen T.M."/>
            <person name="Wayne K.J."/>
            <person name="Tettelin H."/>
            <person name="Glass J.I."/>
            <person name="Rusch D."/>
            <person name="Podicherti R."/>
            <person name="Tsui H.-C.T."/>
            <person name="Winkler M.E."/>
        </authorList>
    </citation>
    <scope>NUCLEOTIDE SEQUENCE</scope>
</reference>
<proteinExistence type="predicted"/>
<sequence>MKVAVVIGKDAHELERFAAEQLCDYLQELFDIYTRPTQDLPPFSSQLFEVR</sequence>
<dbReference type="AlphaFoldDB" id="A0A382B8N0"/>
<evidence type="ECO:0000313" key="1">
    <source>
        <dbReference type="EMBL" id="SVB09587.1"/>
    </source>
</evidence>
<accession>A0A382B8N0</accession>
<gene>
    <name evidence="1" type="ORF">METZ01_LOCUS162441</name>
</gene>
<name>A0A382B8N0_9ZZZZ</name>
<dbReference type="EMBL" id="UINC01028500">
    <property type="protein sequence ID" value="SVB09587.1"/>
    <property type="molecule type" value="Genomic_DNA"/>
</dbReference>